<evidence type="ECO:0000313" key="2">
    <source>
        <dbReference type="Proteomes" id="UP000739411"/>
    </source>
</evidence>
<evidence type="ECO:0000313" key="1">
    <source>
        <dbReference type="EMBL" id="MBK7415697.1"/>
    </source>
</evidence>
<proteinExistence type="predicted"/>
<accession>A0A935MWD4</accession>
<organism evidence="1 2">
    <name type="scientific">Candidatus Dechloromonas phosphorivorans</name>
    <dbReference type="NCBI Taxonomy" id="2899244"/>
    <lineage>
        <taxon>Bacteria</taxon>
        <taxon>Pseudomonadati</taxon>
        <taxon>Pseudomonadota</taxon>
        <taxon>Betaproteobacteria</taxon>
        <taxon>Rhodocyclales</taxon>
        <taxon>Azonexaceae</taxon>
        <taxon>Dechloromonas</taxon>
    </lineage>
</organism>
<dbReference type="AlphaFoldDB" id="A0A935MWD4"/>
<dbReference type="EMBL" id="JADJMS010000024">
    <property type="protein sequence ID" value="MBK7415697.1"/>
    <property type="molecule type" value="Genomic_DNA"/>
</dbReference>
<dbReference type="Proteomes" id="UP000739411">
    <property type="component" value="Unassembled WGS sequence"/>
</dbReference>
<name>A0A935MWD4_9RHOO</name>
<protein>
    <submittedName>
        <fullName evidence="1">Uncharacterized protein</fullName>
    </submittedName>
</protein>
<reference evidence="1 2" key="1">
    <citation type="submission" date="2020-10" db="EMBL/GenBank/DDBJ databases">
        <title>Connecting structure to function with the recovery of over 1000 high-quality activated sludge metagenome-assembled genomes encoding full-length rRNA genes using long-read sequencing.</title>
        <authorList>
            <person name="Singleton C.M."/>
            <person name="Petriglieri F."/>
            <person name="Kristensen J.M."/>
            <person name="Kirkegaard R.H."/>
            <person name="Michaelsen T.Y."/>
            <person name="Andersen M.H."/>
            <person name="Karst S.M."/>
            <person name="Dueholm M.S."/>
            <person name="Nielsen P.H."/>
            <person name="Albertsen M."/>
        </authorList>
    </citation>
    <scope>NUCLEOTIDE SEQUENCE [LARGE SCALE GENOMIC DNA]</scope>
    <source>
        <strain evidence="1">EsbW_18-Q3-R4-48_BATAC.463</strain>
    </source>
</reference>
<gene>
    <name evidence="1" type="ORF">IPJ38_11885</name>
</gene>
<comment type="caution">
    <text evidence="1">The sequence shown here is derived from an EMBL/GenBank/DDBJ whole genome shotgun (WGS) entry which is preliminary data.</text>
</comment>
<sequence>MKLRFAGVTPLEKQSVLSIIDVKDFIDLDKETVNAVHQTFGLPADETIALAQQLLSTESGLITLHHMFRDLIADAEANFQSFRENELRQAYAHFARKYPLPHIL</sequence>